<keyword evidence="1" id="KW-0862">Zinc</keyword>
<evidence type="ECO:0000313" key="6">
    <source>
        <dbReference type="Proteomes" id="UP001301958"/>
    </source>
</evidence>
<evidence type="ECO:0000256" key="2">
    <source>
        <dbReference type="SAM" id="Coils"/>
    </source>
</evidence>
<dbReference type="Proteomes" id="UP001301958">
    <property type="component" value="Unassembled WGS sequence"/>
</dbReference>
<evidence type="ECO:0000313" key="5">
    <source>
        <dbReference type="EMBL" id="KAK4224967.1"/>
    </source>
</evidence>
<dbReference type="PROSITE" id="PS50103">
    <property type="entry name" value="ZF_C3H1"/>
    <property type="match status" value="1"/>
</dbReference>
<feature type="zinc finger region" description="C3H1-type" evidence="1">
    <location>
        <begin position="445"/>
        <end position="473"/>
    </location>
</feature>
<feature type="domain" description="C3H1-type" evidence="4">
    <location>
        <begin position="445"/>
        <end position="473"/>
    </location>
</feature>
<dbReference type="Pfam" id="PF25542">
    <property type="entry name" value="zf-CCCH_12"/>
    <property type="match status" value="1"/>
</dbReference>
<evidence type="ECO:0000256" key="1">
    <source>
        <dbReference type="PROSITE-ProRule" id="PRU00723"/>
    </source>
</evidence>
<keyword evidence="1" id="KW-0863">Zinc-finger</keyword>
<reference evidence="5" key="2">
    <citation type="submission" date="2023-05" db="EMBL/GenBank/DDBJ databases">
        <authorList>
            <consortium name="Lawrence Berkeley National Laboratory"/>
            <person name="Steindorff A."/>
            <person name="Hensen N."/>
            <person name="Bonometti L."/>
            <person name="Westerberg I."/>
            <person name="Brannstrom I.O."/>
            <person name="Guillou S."/>
            <person name="Cros-Aarteil S."/>
            <person name="Calhoun S."/>
            <person name="Haridas S."/>
            <person name="Kuo A."/>
            <person name="Mondo S."/>
            <person name="Pangilinan J."/>
            <person name="Riley R."/>
            <person name="Labutti K."/>
            <person name="Andreopoulos B."/>
            <person name="Lipzen A."/>
            <person name="Chen C."/>
            <person name="Yanf M."/>
            <person name="Daum C."/>
            <person name="Ng V."/>
            <person name="Clum A."/>
            <person name="Ohm R."/>
            <person name="Martin F."/>
            <person name="Silar P."/>
            <person name="Natvig D."/>
            <person name="Lalanne C."/>
            <person name="Gautier V."/>
            <person name="Ament-Velasquez S.L."/>
            <person name="Kruys A."/>
            <person name="Hutchinson M.I."/>
            <person name="Powell A.J."/>
            <person name="Barry K."/>
            <person name="Miller A.N."/>
            <person name="Grigoriev I.V."/>
            <person name="Debuchy R."/>
            <person name="Gladieux P."/>
            <person name="Thoren M.H."/>
            <person name="Johannesson H."/>
        </authorList>
    </citation>
    <scope>NUCLEOTIDE SEQUENCE</scope>
    <source>
        <strain evidence="5">CBS 990.96</strain>
    </source>
</reference>
<evidence type="ECO:0000256" key="3">
    <source>
        <dbReference type="SAM" id="MobiDB-lite"/>
    </source>
</evidence>
<keyword evidence="6" id="KW-1185">Reference proteome</keyword>
<keyword evidence="1" id="KW-0479">Metal-binding</keyword>
<reference evidence="5" key="1">
    <citation type="journal article" date="2023" name="Mol. Phylogenet. Evol.">
        <title>Genome-scale phylogeny and comparative genomics of the fungal order Sordariales.</title>
        <authorList>
            <person name="Hensen N."/>
            <person name="Bonometti L."/>
            <person name="Westerberg I."/>
            <person name="Brannstrom I.O."/>
            <person name="Guillou S."/>
            <person name="Cros-Aarteil S."/>
            <person name="Calhoun S."/>
            <person name="Haridas S."/>
            <person name="Kuo A."/>
            <person name="Mondo S."/>
            <person name="Pangilinan J."/>
            <person name="Riley R."/>
            <person name="LaButti K."/>
            <person name="Andreopoulos B."/>
            <person name="Lipzen A."/>
            <person name="Chen C."/>
            <person name="Yan M."/>
            <person name="Daum C."/>
            <person name="Ng V."/>
            <person name="Clum A."/>
            <person name="Steindorff A."/>
            <person name="Ohm R.A."/>
            <person name="Martin F."/>
            <person name="Silar P."/>
            <person name="Natvig D.O."/>
            <person name="Lalanne C."/>
            <person name="Gautier V."/>
            <person name="Ament-Velasquez S.L."/>
            <person name="Kruys A."/>
            <person name="Hutchinson M.I."/>
            <person name="Powell A.J."/>
            <person name="Barry K."/>
            <person name="Miller A.N."/>
            <person name="Grigoriev I.V."/>
            <person name="Debuchy R."/>
            <person name="Gladieux P."/>
            <person name="Hiltunen Thoren M."/>
            <person name="Johannesson H."/>
        </authorList>
    </citation>
    <scope>NUCLEOTIDE SEQUENCE</scope>
    <source>
        <strain evidence="5">CBS 990.96</strain>
    </source>
</reference>
<protein>
    <recommendedName>
        <fullName evidence="4">C3H1-type domain-containing protein</fullName>
    </recommendedName>
</protein>
<feature type="coiled-coil region" evidence="2">
    <location>
        <begin position="61"/>
        <end position="109"/>
    </location>
</feature>
<organism evidence="5 6">
    <name type="scientific">Podospora fimiseda</name>
    <dbReference type="NCBI Taxonomy" id="252190"/>
    <lineage>
        <taxon>Eukaryota</taxon>
        <taxon>Fungi</taxon>
        <taxon>Dikarya</taxon>
        <taxon>Ascomycota</taxon>
        <taxon>Pezizomycotina</taxon>
        <taxon>Sordariomycetes</taxon>
        <taxon>Sordariomycetidae</taxon>
        <taxon>Sordariales</taxon>
        <taxon>Podosporaceae</taxon>
        <taxon>Podospora</taxon>
    </lineage>
</organism>
<dbReference type="Gene3D" id="4.10.1000.10">
    <property type="entry name" value="Zinc finger, CCCH-type"/>
    <property type="match status" value="1"/>
</dbReference>
<dbReference type="Pfam" id="PF25543">
    <property type="entry name" value="zf-CCCH_tandem"/>
    <property type="match status" value="1"/>
</dbReference>
<evidence type="ECO:0000259" key="4">
    <source>
        <dbReference type="PROSITE" id="PS50103"/>
    </source>
</evidence>
<dbReference type="AlphaFoldDB" id="A0AAN7BKI4"/>
<dbReference type="InterPro" id="IPR057654">
    <property type="entry name" value="Znf-CCCH_tandem"/>
</dbReference>
<proteinExistence type="predicted"/>
<comment type="caution">
    <text evidence="5">The sequence shown here is derived from an EMBL/GenBank/DDBJ whole genome shotgun (WGS) entry which is preliminary data.</text>
</comment>
<feature type="compositionally biased region" description="Pro residues" evidence="3">
    <location>
        <begin position="386"/>
        <end position="397"/>
    </location>
</feature>
<dbReference type="GO" id="GO:0008270">
    <property type="term" value="F:zinc ion binding"/>
    <property type="evidence" value="ECO:0007669"/>
    <property type="project" value="UniProtKB-KW"/>
</dbReference>
<gene>
    <name evidence="5" type="ORF">QBC38DRAFT_484111</name>
</gene>
<dbReference type="PANTHER" id="PTHR37543:SF1">
    <property type="entry name" value="CCCH ZINC FINGER DNA BINDING PROTEIN (AFU_ORTHOLOGUE AFUA_5G12760)"/>
    <property type="match status" value="1"/>
</dbReference>
<feature type="compositionally biased region" description="Low complexity" evidence="3">
    <location>
        <begin position="353"/>
        <end position="377"/>
    </location>
</feature>
<dbReference type="Pfam" id="PF25540">
    <property type="entry name" value="DUF7923"/>
    <property type="match status" value="1"/>
</dbReference>
<accession>A0AAN7BKI4</accession>
<dbReference type="InterPro" id="IPR057683">
    <property type="entry name" value="DUF7923"/>
</dbReference>
<name>A0AAN7BKI4_9PEZI</name>
<sequence length="544" mass="60055">MSHPPAMDPELMGFVQRYQTLRGYLDSEDELVKDLLQRYQTLRVSEDELIKDLLVYSEGVHSSLQSKNSALIKQLQDLQLDFDSTTRQRRELQQRLQLVQAEKAELLGANPYVVVLIDGDGLLFKEKFVRQGLAGGKQAAYGLRNAILAQCGAHAKNIEVIAHIYANLTGLCKAMRRDGSVESEADVKDFTLGFTQAKASFDVVDVGHGKERADNKIKQNARWHLKNPNCKQIILGISHDSGYAPFLDELFQDDAVKVRITVLEGFPTVRELAATNVHVLNLNDELFRAEKLVDKIEQASAPITPVSESKPAIPIFKPAVTLPEPKSPVTNKRPPVIDVKTIVKSDSVSSVNSPGTTTPATSTTSTPVPTPSTTVTSYARAIKTVTPPPPPPPPPPTITVAVQSRAPKQKPAPPPKSAPWNPGKRGLDPPLQVSQTALDNIKKRKDSNKLCNNHYLRGPCSKGDQCHFEHKYKPTKDELVAIAFLTRLNPCSQGQDCDVEDCIYGHHCPSVINGLCTHPFCKFEKQDHPPGTKFKPHKHSDRTQ</sequence>
<keyword evidence="2" id="KW-0175">Coiled coil</keyword>
<dbReference type="InterPro" id="IPR000571">
    <property type="entry name" value="Znf_CCCH"/>
</dbReference>
<dbReference type="PANTHER" id="PTHR37543">
    <property type="entry name" value="CCCH ZINC FINGER DNA BINDING PROTEIN (AFU_ORTHOLOGUE AFUA_5G12760)"/>
    <property type="match status" value="1"/>
</dbReference>
<dbReference type="EMBL" id="MU865378">
    <property type="protein sequence ID" value="KAK4224967.1"/>
    <property type="molecule type" value="Genomic_DNA"/>
</dbReference>
<feature type="region of interest" description="Disordered" evidence="3">
    <location>
        <begin position="345"/>
        <end position="430"/>
    </location>
</feature>